<keyword evidence="1" id="KW-0732">Signal</keyword>
<feature type="chain" id="PRO_5011765113" evidence="1">
    <location>
        <begin position="20"/>
        <end position="117"/>
    </location>
</feature>
<reference evidence="2 3" key="1">
    <citation type="submission" date="2016-10" db="EMBL/GenBank/DDBJ databases">
        <authorList>
            <person name="de Groot N.N."/>
        </authorList>
    </citation>
    <scope>NUCLEOTIDE SEQUENCE [LARGE SCALE GENOMIC DNA]</scope>
    <source>
        <strain evidence="2 3">DSM 24956</strain>
    </source>
</reference>
<dbReference type="AlphaFoldDB" id="A0A1H3BL91"/>
<dbReference type="OrthoDB" id="1448289at2"/>
<feature type="signal peptide" evidence="1">
    <location>
        <begin position="1"/>
        <end position="19"/>
    </location>
</feature>
<organism evidence="2 3">
    <name type="scientific">Lutibacter oricola</name>
    <dbReference type="NCBI Taxonomy" id="762486"/>
    <lineage>
        <taxon>Bacteria</taxon>
        <taxon>Pseudomonadati</taxon>
        <taxon>Bacteroidota</taxon>
        <taxon>Flavobacteriia</taxon>
        <taxon>Flavobacteriales</taxon>
        <taxon>Flavobacteriaceae</taxon>
        <taxon>Lutibacter</taxon>
    </lineage>
</organism>
<dbReference type="EMBL" id="FNNJ01000005">
    <property type="protein sequence ID" value="SDX41869.1"/>
    <property type="molecule type" value="Genomic_DNA"/>
</dbReference>
<dbReference type="STRING" id="762486.SAMN05444411_105134"/>
<proteinExistence type="predicted"/>
<protein>
    <submittedName>
        <fullName evidence="2">Uncharacterized protein</fullName>
    </submittedName>
</protein>
<evidence type="ECO:0000313" key="2">
    <source>
        <dbReference type="EMBL" id="SDX41869.1"/>
    </source>
</evidence>
<dbReference type="Proteomes" id="UP000199595">
    <property type="component" value="Unassembled WGS sequence"/>
</dbReference>
<sequence>MKKILLTLVVLFTITASFGQNKWQQKQISYFVDAAVKEYSLNEDQKTELNEIRTTVIMAYINGAKKVKSGELTKNENKEITKKASNVFNKKFGKMIGKNYKEFSPFLQKIAKEIKDL</sequence>
<gene>
    <name evidence="2" type="ORF">SAMN05444411_105134</name>
</gene>
<evidence type="ECO:0000313" key="3">
    <source>
        <dbReference type="Proteomes" id="UP000199595"/>
    </source>
</evidence>
<dbReference type="RefSeq" id="WP_090123387.1">
    <property type="nucleotide sequence ID" value="NZ_FNNJ01000005.1"/>
</dbReference>
<keyword evidence="3" id="KW-1185">Reference proteome</keyword>
<accession>A0A1H3BL91</accession>
<name>A0A1H3BL91_9FLAO</name>
<evidence type="ECO:0000256" key="1">
    <source>
        <dbReference type="SAM" id="SignalP"/>
    </source>
</evidence>